<gene>
    <name evidence="1" type="ORF">M8818_001350</name>
</gene>
<keyword evidence="2" id="KW-1185">Reference proteome</keyword>
<dbReference type="Proteomes" id="UP001320706">
    <property type="component" value="Unassembled WGS sequence"/>
</dbReference>
<proteinExistence type="predicted"/>
<reference evidence="1" key="1">
    <citation type="submission" date="2024-02" db="EMBL/GenBank/DDBJ databases">
        <title>Metagenome Assembled Genome of Zalaria obscura JY119.</title>
        <authorList>
            <person name="Vighnesh L."/>
            <person name="Jagadeeshwari U."/>
            <person name="Venkata Ramana C."/>
            <person name="Sasikala C."/>
        </authorList>
    </citation>
    <scope>NUCLEOTIDE SEQUENCE</scope>
    <source>
        <strain evidence="1">JY119</strain>
    </source>
</reference>
<comment type="caution">
    <text evidence="1">The sequence shown here is derived from an EMBL/GenBank/DDBJ whole genome shotgun (WGS) entry which is preliminary data.</text>
</comment>
<protein>
    <submittedName>
        <fullName evidence="1">Uncharacterized protein</fullName>
    </submittedName>
</protein>
<sequence>MAARTPMSARDSNRAMDPHAQSQPNRKRPAIDTIDLTLSDDERPQPSKAPRSSPAKRCPPHLMPSHLRHIEASVGTRLALAQATTKRCPLHHMSPRLRHIDAPAGTRLATLQATKLLHRLFEISYQLPDDDEDDDDWNQIMMSTQDDAVGIDELIHYGDIDTKIVGVRFYNGMANAGEHVLIRREPRNPYDRNAIRIDNIAGVQIGHIPKQLAAKVARYIDQKRLLIEGTLTGEKGAFDCPMRLRAFGPALGTLEGRALIEMMKADRLSLNAINQREKEEKKKLAEEAKRAAQARAKQQRTKPTEFTSTPQAGNGEVDPTMADILEASERFTPRNIGQATERFGSDEDALAAMPKAHQPDRIATQMLPYQLQALAWLLDKENPAPPPHGSRDAVQLWKRHDRNPGVLVNIATNYASDDYAVKLASGGILADDMGLGKTLEMISLMVSDAHEVPHALLAPDNGATLIVAPLSVMSNWSDQIARHVRSDQPLRVYTYHGTGRKPMGTADFDQYDVVITTYQTLASDYLLQKGSNVAPIPRRSGLYSTNWRRIILDEGHTIRNPQAKVAQAATAVLARSKWVLTGTPIINSLRDLYSLLKFISLTGGLQRLDIFNSVLVRPLKSGDATATFLLQSVMTALCLRRKEEMKFIDLKLPELTEHIYRIPFSDREKERYDPLYQQARGLFKDVSTAGGQKAATTYSHLLEVLLRMRQVCNHWHLAKERVSTLMEALGKQQTVDLTPENRKALQDMLQLSIENQEDCAICLDNLHNPVITTCAHAFGAECITRVIETQHKCPMCRAELKDETVLVHPANDYGDDGAEADELDTNASSSKLEALVKILKASSTTGNKTVVFSQWTRFLDIVQARLERERYNFCRIDGRMPAARRDASLHALESDPKCTIMLASLGVCAVGLNLVAANQIILSDSWWAPAIEDPAVDRVHRLGQKKKTTVVRLIMDGSIEESTLDVQADKRKLMMVAFKEGKGKGDGGRVARLADIERLLNFLRTLGPPGEIEKGHSQAAGRHSRDKPVWGAKSKLQEQSKKSRGMQASGRKLSFASIFSALLGSSISPCRSSQGP</sequence>
<dbReference type="EMBL" id="JAMKPW020000005">
    <property type="protein sequence ID" value="KAK8217591.1"/>
    <property type="molecule type" value="Genomic_DNA"/>
</dbReference>
<evidence type="ECO:0000313" key="2">
    <source>
        <dbReference type="Proteomes" id="UP001320706"/>
    </source>
</evidence>
<accession>A0ACC3SQ06</accession>
<name>A0ACC3SQ06_9PEZI</name>
<evidence type="ECO:0000313" key="1">
    <source>
        <dbReference type="EMBL" id="KAK8217591.1"/>
    </source>
</evidence>
<organism evidence="1 2">
    <name type="scientific">Zalaria obscura</name>
    <dbReference type="NCBI Taxonomy" id="2024903"/>
    <lineage>
        <taxon>Eukaryota</taxon>
        <taxon>Fungi</taxon>
        <taxon>Dikarya</taxon>
        <taxon>Ascomycota</taxon>
        <taxon>Pezizomycotina</taxon>
        <taxon>Dothideomycetes</taxon>
        <taxon>Dothideomycetidae</taxon>
        <taxon>Dothideales</taxon>
        <taxon>Zalariaceae</taxon>
        <taxon>Zalaria</taxon>
    </lineage>
</organism>